<accession>A0ABW3NQX5</accession>
<dbReference type="RefSeq" id="WP_380743828.1">
    <property type="nucleotide sequence ID" value="NZ_JBHTLI010000001.1"/>
</dbReference>
<gene>
    <name evidence="1" type="ORF">ACFQ3Q_05750</name>
</gene>
<keyword evidence="2" id="KW-1185">Reference proteome</keyword>
<evidence type="ECO:0000313" key="1">
    <source>
        <dbReference type="EMBL" id="MFD1095246.1"/>
    </source>
</evidence>
<proteinExistence type="predicted"/>
<dbReference type="Proteomes" id="UP001597131">
    <property type="component" value="Unassembled WGS sequence"/>
</dbReference>
<evidence type="ECO:0000313" key="2">
    <source>
        <dbReference type="Proteomes" id="UP001597131"/>
    </source>
</evidence>
<protein>
    <recommendedName>
        <fullName evidence="3">Glycosyl transferase</fullName>
    </recommendedName>
</protein>
<sequence>MNKVALIIIYNHQYNKNIDVLEKIYKDRFSNIFHLVPFYNGDKQNVIPVYECSHYFQGYISQGFKSFFKEEFSHYFFVADDLILNPIINENNYSSHLNLDSNSCFIPGFITLHEQEKWWSKVKDAYNWRIQINGVEAEHQLPDYDEALQKFELFNLEIKPLRYDQIWETSRPIKSWVKPLSYGNVKKNSALLYKSLKDKLSRTTYSLPYPLVGSYSDILVVNSGAIKSFCHYCGVFAATQLFVEIALPTSLVLSANQICTENDLKLRGRALWTKKDYQELEKYEYSLPKLLTDFPDNYLYLHPIKLSKWQKN</sequence>
<name>A0ABW3NQX5_9FLAO</name>
<reference evidence="2" key="1">
    <citation type="journal article" date="2019" name="Int. J. Syst. Evol. Microbiol.">
        <title>The Global Catalogue of Microorganisms (GCM) 10K type strain sequencing project: providing services to taxonomists for standard genome sequencing and annotation.</title>
        <authorList>
            <consortium name="The Broad Institute Genomics Platform"/>
            <consortium name="The Broad Institute Genome Sequencing Center for Infectious Disease"/>
            <person name="Wu L."/>
            <person name="Ma J."/>
        </authorList>
    </citation>
    <scope>NUCLEOTIDE SEQUENCE [LARGE SCALE GENOMIC DNA]</scope>
    <source>
        <strain evidence="2">CCUG 64793</strain>
    </source>
</reference>
<organism evidence="1 2">
    <name type="scientific">Salegentibacter chungangensis</name>
    <dbReference type="NCBI Taxonomy" id="1335724"/>
    <lineage>
        <taxon>Bacteria</taxon>
        <taxon>Pseudomonadati</taxon>
        <taxon>Bacteroidota</taxon>
        <taxon>Flavobacteriia</taxon>
        <taxon>Flavobacteriales</taxon>
        <taxon>Flavobacteriaceae</taxon>
        <taxon>Salegentibacter</taxon>
    </lineage>
</organism>
<evidence type="ECO:0008006" key="3">
    <source>
        <dbReference type="Google" id="ProtNLM"/>
    </source>
</evidence>
<comment type="caution">
    <text evidence="1">The sequence shown here is derived from an EMBL/GenBank/DDBJ whole genome shotgun (WGS) entry which is preliminary data.</text>
</comment>
<dbReference type="EMBL" id="JBHTLI010000001">
    <property type="protein sequence ID" value="MFD1095246.1"/>
    <property type="molecule type" value="Genomic_DNA"/>
</dbReference>